<dbReference type="CDD" id="cd16545">
    <property type="entry name" value="RING-HC_RNF141"/>
    <property type="match status" value="1"/>
</dbReference>
<accession>A0A182P4D9</accession>
<dbReference type="SUPFAM" id="SSF57850">
    <property type="entry name" value="RING/U-box"/>
    <property type="match status" value="1"/>
</dbReference>
<evidence type="ECO:0000256" key="2">
    <source>
        <dbReference type="ARBA" id="ARBA00022723"/>
    </source>
</evidence>
<dbReference type="InterPro" id="IPR043400">
    <property type="entry name" value="RING-HC_RNF141"/>
</dbReference>
<evidence type="ECO:0000256" key="4">
    <source>
        <dbReference type="ARBA" id="ARBA00022833"/>
    </source>
</evidence>
<dbReference type="InterPro" id="IPR017907">
    <property type="entry name" value="Znf_RING_CS"/>
</dbReference>
<dbReference type="GO" id="GO:0051865">
    <property type="term" value="P:protein autoubiquitination"/>
    <property type="evidence" value="ECO:0007669"/>
    <property type="project" value="TreeGrafter"/>
</dbReference>
<dbReference type="VEuPathDB" id="VectorBase:AEPI001775"/>
<protein>
    <recommendedName>
        <fullName evidence="1">RING finger protein 141</fullName>
    </recommendedName>
</protein>
<feature type="compositionally biased region" description="Low complexity" evidence="6">
    <location>
        <begin position="132"/>
        <end position="151"/>
    </location>
</feature>
<evidence type="ECO:0000313" key="8">
    <source>
        <dbReference type="EnsemblMetazoa" id="AEPI001775-PA"/>
    </source>
</evidence>
<dbReference type="AlphaFoldDB" id="A0A182P4D9"/>
<dbReference type="Gene3D" id="3.30.40.10">
    <property type="entry name" value="Zinc/RING finger domain, C3HC4 (zinc finger)"/>
    <property type="match status" value="1"/>
</dbReference>
<organism evidence="8 9">
    <name type="scientific">Anopheles epiroticus</name>
    <dbReference type="NCBI Taxonomy" id="199890"/>
    <lineage>
        <taxon>Eukaryota</taxon>
        <taxon>Metazoa</taxon>
        <taxon>Ecdysozoa</taxon>
        <taxon>Arthropoda</taxon>
        <taxon>Hexapoda</taxon>
        <taxon>Insecta</taxon>
        <taxon>Pterygota</taxon>
        <taxon>Neoptera</taxon>
        <taxon>Endopterygota</taxon>
        <taxon>Diptera</taxon>
        <taxon>Nematocera</taxon>
        <taxon>Culicoidea</taxon>
        <taxon>Culicidae</taxon>
        <taxon>Anophelinae</taxon>
        <taxon>Anopheles</taxon>
    </lineage>
</organism>
<keyword evidence="2" id="KW-0479">Metal-binding</keyword>
<feature type="region of interest" description="Disordered" evidence="6">
    <location>
        <begin position="129"/>
        <end position="176"/>
    </location>
</feature>
<evidence type="ECO:0000259" key="7">
    <source>
        <dbReference type="PROSITE" id="PS50089"/>
    </source>
</evidence>
<dbReference type="EnsemblMetazoa" id="AEPI001775-RA">
    <property type="protein sequence ID" value="AEPI001775-PA"/>
    <property type="gene ID" value="AEPI001775"/>
</dbReference>
<dbReference type="GO" id="GO:0008270">
    <property type="term" value="F:zinc ion binding"/>
    <property type="evidence" value="ECO:0007669"/>
    <property type="project" value="UniProtKB-KW"/>
</dbReference>
<dbReference type="InterPro" id="IPR013083">
    <property type="entry name" value="Znf_RING/FYVE/PHD"/>
</dbReference>
<keyword evidence="4" id="KW-0862">Zinc</keyword>
<reference evidence="8" key="2">
    <citation type="submission" date="2020-05" db="UniProtKB">
        <authorList>
            <consortium name="EnsemblMetazoa"/>
        </authorList>
    </citation>
    <scope>IDENTIFICATION</scope>
    <source>
        <strain evidence="8">Epiroticus2</strain>
    </source>
</reference>
<dbReference type="SMART" id="SM00184">
    <property type="entry name" value="RING"/>
    <property type="match status" value="1"/>
</dbReference>
<evidence type="ECO:0000256" key="3">
    <source>
        <dbReference type="ARBA" id="ARBA00022771"/>
    </source>
</evidence>
<dbReference type="Proteomes" id="UP000075885">
    <property type="component" value="Unassembled WGS sequence"/>
</dbReference>
<dbReference type="PROSITE" id="PS50089">
    <property type="entry name" value="ZF_RING_2"/>
    <property type="match status" value="1"/>
</dbReference>
<dbReference type="STRING" id="199890.A0A182P4D9"/>
<evidence type="ECO:0000256" key="1">
    <source>
        <dbReference type="ARBA" id="ARBA00022017"/>
    </source>
</evidence>
<dbReference type="PANTHER" id="PTHR12109">
    <property type="entry name" value="RING FINGER PROTEIN 141-RELATED"/>
    <property type="match status" value="1"/>
</dbReference>
<dbReference type="InterPro" id="IPR001841">
    <property type="entry name" value="Znf_RING"/>
</dbReference>
<evidence type="ECO:0000256" key="6">
    <source>
        <dbReference type="SAM" id="MobiDB-lite"/>
    </source>
</evidence>
<keyword evidence="3 5" id="KW-0863">Zinc-finger</keyword>
<dbReference type="Pfam" id="PF13920">
    <property type="entry name" value="zf-C3HC4_3"/>
    <property type="match status" value="1"/>
</dbReference>
<proteinExistence type="predicted"/>
<name>A0A182P4D9_9DIPT</name>
<evidence type="ECO:0000256" key="5">
    <source>
        <dbReference type="PROSITE-ProRule" id="PRU00175"/>
    </source>
</evidence>
<keyword evidence="9" id="KW-1185">Reference proteome</keyword>
<evidence type="ECO:0000313" key="9">
    <source>
        <dbReference type="Proteomes" id="UP000075885"/>
    </source>
</evidence>
<feature type="domain" description="RING-type" evidence="7">
    <location>
        <begin position="222"/>
        <end position="259"/>
    </location>
</feature>
<reference evidence="9" key="1">
    <citation type="submission" date="2013-03" db="EMBL/GenBank/DDBJ databases">
        <title>The Genome Sequence of Anopheles epiroticus epiroticus2.</title>
        <authorList>
            <consortium name="The Broad Institute Genomics Platform"/>
            <person name="Neafsey D.E."/>
            <person name="Howell P."/>
            <person name="Walker B."/>
            <person name="Young S.K."/>
            <person name="Zeng Q."/>
            <person name="Gargeya S."/>
            <person name="Fitzgerald M."/>
            <person name="Haas B."/>
            <person name="Abouelleil A."/>
            <person name="Allen A.W."/>
            <person name="Alvarado L."/>
            <person name="Arachchi H.M."/>
            <person name="Berlin A.M."/>
            <person name="Chapman S.B."/>
            <person name="Gainer-Dewar J."/>
            <person name="Goldberg J."/>
            <person name="Griggs A."/>
            <person name="Gujja S."/>
            <person name="Hansen M."/>
            <person name="Howarth C."/>
            <person name="Imamovic A."/>
            <person name="Ireland A."/>
            <person name="Larimer J."/>
            <person name="McCowan C."/>
            <person name="Murphy C."/>
            <person name="Pearson M."/>
            <person name="Poon T.W."/>
            <person name="Priest M."/>
            <person name="Roberts A."/>
            <person name="Saif S."/>
            <person name="Shea T."/>
            <person name="Sisk P."/>
            <person name="Sykes S."/>
            <person name="Wortman J."/>
            <person name="Nusbaum C."/>
            <person name="Birren B."/>
        </authorList>
    </citation>
    <scope>NUCLEOTIDE SEQUENCE [LARGE SCALE GENOMIC DNA]</scope>
    <source>
        <strain evidence="9">Epiroticus2</strain>
    </source>
</reference>
<dbReference type="PANTHER" id="PTHR12109:SF3">
    <property type="entry name" value="RING FINGER PROTEIN 141"/>
    <property type="match status" value="1"/>
</dbReference>
<sequence>MGSQASSISQKILPADAVDSLQFEIKKQVHIFSEINNLGYEDFQKCLADLNRLSRKCLDPNGKQLVFAVKKGSDNSILWKRTVRIACVKIDPATKKIDCFKLLTLQQFLQVFRTFQTNLHAMVTVESQRIHSPGASPSRSTGSSGTTSAGPPDTPRSVQAPGGAAPPPLSSSNSTCSSAASSAGGGAFVFPDCTTASILMAHVDAIAADPADAPSTDHPDECCICLERRPEVSLPCAHSYCMPCIEQWNIHQKTCPICDEALASTDDTWVLSEMPEANEVSEEICATLLKLSNEAGAAGDESDRNWLRRMLDL</sequence>
<dbReference type="InterPro" id="IPR047126">
    <property type="entry name" value="RNF141-like"/>
</dbReference>
<dbReference type="PROSITE" id="PS00518">
    <property type="entry name" value="ZF_RING_1"/>
    <property type="match status" value="1"/>
</dbReference>
<dbReference type="GO" id="GO:0004842">
    <property type="term" value="F:ubiquitin-protein transferase activity"/>
    <property type="evidence" value="ECO:0007669"/>
    <property type="project" value="TreeGrafter"/>
</dbReference>